<dbReference type="GO" id="GO:0016491">
    <property type="term" value="F:oxidoreductase activity"/>
    <property type="evidence" value="ECO:0007669"/>
    <property type="project" value="InterPro"/>
</dbReference>
<dbReference type="InterPro" id="IPR002937">
    <property type="entry name" value="Amino_oxidase"/>
</dbReference>
<keyword evidence="4" id="KW-1185">Reference proteome</keyword>
<dbReference type="SUPFAM" id="SSF51905">
    <property type="entry name" value="FAD/NAD(P)-binding domain"/>
    <property type="match status" value="1"/>
</dbReference>
<dbReference type="InterPro" id="IPR036188">
    <property type="entry name" value="FAD/NAD-bd_sf"/>
</dbReference>
<feature type="region of interest" description="Disordered" evidence="1">
    <location>
        <begin position="417"/>
        <end position="439"/>
    </location>
</feature>
<feature type="domain" description="Amine oxidase" evidence="2">
    <location>
        <begin position="12"/>
        <end position="411"/>
    </location>
</feature>
<organism evidence="3 4">
    <name type="scientific">Thiocapsa imhoffii</name>
    <dbReference type="NCBI Taxonomy" id="382777"/>
    <lineage>
        <taxon>Bacteria</taxon>
        <taxon>Pseudomonadati</taxon>
        <taxon>Pseudomonadota</taxon>
        <taxon>Gammaproteobacteria</taxon>
        <taxon>Chromatiales</taxon>
        <taxon>Chromatiaceae</taxon>
        <taxon>Thiocapsa</taxon>
    </lineage>
</organism>
<dbReference type="RefSeq" id="WP_200386382.1">
    <property type="nucleotide sequence ID" value="NZ_NRSD01000002.1"/>
</dbReference>
<reference evidence="3 4" key="1">
    <citation type="journal article" date="2020" name="Microorganisms">
        <title>Osmotic Adaptation and Compatible Solute Biosynthesis of Phototrophic Bacteria as Revealed from Genome Analyses.</title>
        <authorList>
            <person name="Imhoff J.F."/>
            <person name="Rahn T."/>
            <person name="Kunzel S."/>
            <person name="Keller A."/>
            <person name="Neulinger S.C."/>
        </authorList>
    </citation>
    <scope>NUCLEOTIDE SEQUENCE [LARGE SCALE GENOMIC DNA]</scope>
    <source>
        <strain evidence="3 4">DSM 21303</strain>
    </source>
</reference>
<dbReference type="Gene3D" id="3.50.50.60">
    <property type="entry name" value="FAD/NAD(P)-binding domain"/>
    <property type="match status" value="1"/>
</dbReference>
<evidence type="ECO:0000313" key="4">
    <source>
        <dbReference type="Proteomes" id="UP001138802"/>
    </source>
</evidence>
<dbReference type="Proteomes" id="UP001138802">
    <property type="component" value="Unassembled WGS sequence"/>
</dbReference>
<accession>A0A9X0WFX7</accession>
<dbReference type="AlphaFoldDB" id="A0A9X0WFX7"/>
<dbReference type="EMBL" id="NRSD01000002">
    <property type="protein sequence ID" value="MBK1643569.1"/>
    <property type="molecule type" value="Genomic_DNA"/>
</dbReference>
<dbReference type="Pfam" id="PF01593">
    <property type="entry name" value="Amino_oxidase"/>
    <property type="match status" value="1"/>
</dbReference>
<evidence type="ECO:0000259" key="2">
    <source>
        <dbReference type="Pfam" id="PF01593"/>
    </source>
</evidence>
<proteinExistence type="predicted"/>
<name>A0A9X0WFX7_9GAMM</name>
<evidence type="ECO:0000313" key="3">
    <source>
        <dbReference type="EMBL" id="MBK1643569.1"/>
    </source>
</evidence>
<gene>
    <name evidence="3" type="ORF">CKO25_02625</name>
</gene>
<sequence>MSEEVIVVGAGLSGLACARSLCEQGLNPLVLEASDAIGGRVRTDAQEGFLLDRGFQVLQTWYPEARRALDTDALDLRPFYPGALVRAEGRTHRVSDIWRRPLRLPEMLVSPVGSLGDKLRLLSLRRRCLRGDLQDLYAQSESEAAIWLRDLGFSPRMIERFFKPFFSGVFFEPELNVSSRALAFVFRAFALGDTALPAHGMGEIPAQLARTIPADRIRLNARVERILDQQVMLEHGERLRARYVMIATEGSETARLLGRPNSLAVSGRGTTALYFRAETAPFAGPYLMVNGEGHGRINSLLCPSNLSEHYAPAGTSLVTVNVHGADEHPDLLETEVRRELTQWFGDGVRSWRRLAVYRIPRALPVQTPPVRYPGTSRLRRSDWLWTCGEYESAPSIQWALHSGRRAAEEVLHHRLGAPEVPAPEPVPSSATLAVPESHG</sequence>
<protein>
    <submittedName>
        <fullName evidence="3">Amine oxidase</fullName>
    </submittedName>
</protein>
<comment type="caution">
    <text evidence="3">The sequence shown here is derived from an EMBL/GenBank/DDBJ whole genome shotgun (WGS) entry which is preliminary data.</text>
</comment>
<evidence type="ECO:0000256" key="1">
    <source>
        <dbReference type="SAM" id="MobiDB-lite"/>
    </source>
</evidence>
<dbReference type="PANTHER" id="PTHR42841">
    <property type="entry name" value="AMINE OXIDASE"/>
    <property type="match status" value="1"/>
</dbReference>